<feature type="signal peptide" evidence="1">
    <location>
        <begin position="1"/>
        <end position="20"/>
    </location>
</feature>
<dbReference type="Proteomes" id="UP001054902">
    <property type="component" value="Unassembled WGS sequence"/>
</dbReference>
<dbReference type="InterPro" id="IPR029063">
    <property type="entry name" value="SAM-dependent_MTases_sf"/>
</dbReference>
<dbReference type="AlphaFoldDB" id="A0AAD3HEM3"/>
<dbReference type="Pfam" id="PF06325">
    <property type="entry name" value="PrmA"/>
    <property type="match status" value="1"/>
</dbReference>
<evidence type="ECO:0000313" key="2">
    <source>
        <dbReference type="EMBL" id="GFH60511.1"/>
    </source>
</evidence>
<dbReference type="CDD" id="cd02440">
    <property type="entry name" value="AdoMet_MTases"/>
    <property type="match status" value="1"/>
</dbReference>
<protein>
    <recommendedName>
        <fullName evidence="4">Methyltransferase domain-containing protein</fullName>
    </recommendedName>
</protein>
<keyword evidence="1" id="KW-0732">Signal</keyword>
<evidence type="ECO:0000313" key="3">
    <source>
        <dbReference type="Proteomes" id="UP001054902"/>
    </source>
</evidence>
<accession>A0AAD3HEM3</accession>
<dbReference type="Gene3D" id="3.40.50.150">
    <property type="entry name" value="Vaccinia Virus protein VP39"/>
    <property type="match status" value="1"/>
</dbReference>
<dbReference type="SUPFAM" id="SSF53335">
    <property type="entry name" value="S-adenosyl-L-methionine-dependent methyltransferases"/>
    <property type="match status" value="1"/>
</dbReference>
<organism evidence="2 3">
    <name type="scientific">Chaetoceros tenuissimus</name>
    <dbReference type="NCBI Taxonomy" id="426638"/>
    <lineage>
        <taxon>Eukaryota</taxon>
        <taxon>Sar</taxon>
        <taxon>Stramenopiles</taxon>
        <taxon>Ochrophyta</taxon>
        <taxon>Bacillariophyta</taxon>
        <taxon>Coscinodiscophyceae</taxon>
        <taxon>Chaetocerotophycidae</taxon>
        <taxon>Chaetocerotales</taxon>
        <taxon>Chaetocerotaceae</taxon>
        <taxon>Chaetoceros</taxon>
    </lineage>
</organism>
<keyword evidence="3" id="KW-1185">Reference proteome</keyword>
<proteinExistence type="predicted"/>
<sequence length="136" mass="15011">MCSIFLVTLIAVLCCNTTEAFSLLSDFSLHKVKLRNDDSSPYCYAATVDPTKSSISENKVRYNFLATQVWPSARQAAFFLEQYVDCNWKVCELGCGPALPSITLANLGIKQVIASDLDKVALEMIEKAAEEQGYSI</sequence>
<dbReference type="EMBL" id="BLLK01000069">
    <property type="protein sequence ID" value="GFH60511.1"/>
    <property type="molecule type" value="Genomic_DNA"/>
</dbReference>
<evidence type="ECO:0000256" key="1">
    <source>
        <dbReference type="SAM" id="SignalP"/>
    </source>
</evidence>
<gene>
    <name evidence="2" type="ORF">CTEN210_16987</name>
</gene>
<comment type="caution">
    <text evidence="2">The sequence shown here is derived from an EMBL/GenBank/DDBJ whole genome shotgun (WGS) entry which is preliminary data.</text>
</comment>
<feature type="chain" id="PRO_5042048474" description="Methyltransferase domain-containing protein" evidence="1">
    <location>
        <begin position="21"/>
        <end position="136"/>
    </location>
</feature>
<name>A0AAD3HEM3_9STRA</name>
<evidence type="ECO:0008006" key="4">
    <source>
        <dbReference type="Google" id="ProtNLM"/>
    </source>
</evidence>
<reference evidence="2 3" key="1">
    <citation type="journal article" date="2021" name="Sci. Rep.">
        <title>The genome of the diatom Chaetoceros tenuissimus carries an ancient integrated fragment of an extant virus.</title>
        <authorList>
            <person name="Hongo Y."/>
            <person name="Kimura K."/>
            <person name="Takaki Y."/>
            <person name="Yoshida Y."/>
            <person name="Baba S."/>
            <person name="Kobayashi G."/>
            <person name="Nagasaki K."/>
            <person name="Hano T."/>
            <person name="Tomaru Y."/>
        </authorList>
    </citation>
    <scope>NUCLEOTIDE SEQUENCE [LARGE SCALE GENOMIC DNA]</scope>
    <source>
        <strain evidence="2 3">NIES-3715</strain>
    </source>
</reference>